<reference evidence="3" key="1">
    <citation type="journal article" date="2020" name="mSystems">
        <title>Genome- and Community-Level Interaction Insights into Carbon Utilization and Element Cycling Functions of Hydrothermarchaeota in Hydrothermal Sediment.</title>
        <authorList>
            <person name="Zhou Z."/>
            <person name="Liu Y."/>
            <person name="Xu W."/>
            <person name="Pan J."/>
            <person name="Luo Z.H."/>
            <person name="Li M."/>
        </authorList>
    </citation>
    <scope>NUCLEOTIDE SEQUENCE [LARGE SCALE GENOMIC DNA]</scope>
    <source>
        <strain evidence="3">SpSt-381</strain>
    </source>
</reference>
<gene>
    <name evidence="3" type="ORF">ENR23_08300</name>
</gene>
<dbReference type="EMBL" id="DSQF01000017">
    <property type="protein sequence ID" value="HGZ43410.1"/>
    <property type="molecule type" value="Genomic_DNA"/>
</dbReference>
<accession>A0A832MLB2</accession>
<dbReference type="InterPro" id="IPR001173">
    <property type="entry name" value="Glyco_trans_2-like"/>
</dbReference>
<sequence>MDAPPARPARGRRRPSGARRGAQKRMTTSPRVLVVIPAHNEEESLPRTLEEIRARAPGVDLLVVDDGSRDGTAAAARRAGVPLVRHPVNLGVGGALQTGFRYGMEHGYDVLVQLDADGQHDPAFLSTVLAPVLEGRCDVCIGSRYVSRTGYRAPLHRRLGMLLFSAVVRLAIGRRIADTTSGFRAYGREVMRVCQHDFPADFPDAPLLIALARRGFRLLEVPVEMRERRAGRSFYTLGKQLYYPYKNLVASLMAWLQRPA</sequence>
<dbReference type="Pfam" id="PF00535">
    <property type="entry name" value="Glycos_transf_2"/>
    <property type="match status" value="1"/>
</dbReference>
<dbReference type="AlphaFoldDB" id="A0A832MLB2"/>
<proteinExistence type="predicted"/>
<evidence type="ECO:0000313" key="3">
    <source>
        <dbReference type="EMBL" id="HGZ43410.1"/>
    </source>
</evidence>
<protein>
    <submittedName>
        <fullName evidence="3">Glycosyltransferase family 2 protein</fullName>
    </submittedName>
</protein>
<keyword evidence="3" id="KW-0808">Transferase</keyword>
<evidence type="ECO:0000256" key="1">
    <source>
        <dbReference type="SAM" id="MobiDB-lite"/>
    </source>
</evidence>
<dbReference type="CDD" id="cd04179">
    <property type="entry name" value="DPM_DPG-synthase_like"/>
    <property type="match status" value="1"/>
</dbReference>
<feature type="compositionally biased region" description="Basic residues" evidence="1">
    <location>
        <begin position="9"/>
        <end position="23"/>
    </location>
</feature>
<dbReference type="SUPFAM" id="SSF53448">
    <property type="entry name" value="Nucleotide-diphospho-sugar transferases"/>
    <property type="match status" value="1"/>
</dbReference>
<dbReference type="InterPro" id="IPR029044">
    <property type="entry name" value="Nucleotide-diphossugar_trans"/>
</dbReference>
<comment type="caution">
    <text evidence="3">The sequence shown here is derived from an EMBL/GenBank/DDBJ whole genome shotgun (WGS) entry which is preliminary data.</text>
</comment>
<dbReference type="GO" id="GO:0016740">
    <property type="term" value="F:transferase activity"/>
    <property type="evidence" value="ECO:0007669"/>
    <property type="project" value="UniProtKB-KW"/>
</dbReference>
<evidence type="ECO:0000259" key="2">
    <source>
        <dbReference type="Pfam" id="PF00535"/>
    </source>
</evidence>
<dbReference type="PANTHER" id="PTHR48090">
    <property type="entry name" value="UNDECAPRENYL-PHOSPHATE 4-DEOXY-4-FORMAMIDO-L-ARABINOSE TRANSFERASE-RELATED"/>
    <property type="match status" value="1"/>
</dbReference>
<dbReference type="PANTHER" id="PTHR48090:SF7">
    <property type="entry name" value="RFBJ PROTEIN"/>
    <property type="match status" value="1"/>
</dbReference>
<name>A0A832MLB2_UNCEI</name>
<organism evidence="3">
    <name type="scientific">Eiseniibacteriota bacterium</name>
    <dbReference type="NCBI Taxonomy" id="2212470"/>
    <lineage>
        <taxon>Bacteria</taxon>
        <taxon>Candidatus Eiseniibacteriota</taxon>
    </lineage>
</organism>
<dbReference type="InterPro" id="IPR050256">
    <property type="entry name" value="Glycosyltransferase_2"/>
</dbReference>
<feature type="region of interest" description="Disordered" evidence="1">
    <location>
        <begin position="1"/>
        <end position="29"/>
    </location>
</feature>
<dbReference type="Gene3D" id="3.90.550.10">
    <property type="entry name" value="Spore Coat Polysaccharide Biosynthesis Protein SpsA, Chain A"/>
    <property type="match status" value="1"/>
</dbReference>
<feature type="domain" description="Glycosyltransferase 2-like" evidence="2">
    <location>
        <begin position="34"/>
        <end position="191"/>
    </location>
</feature>